<evidence type="ECO:0000313" key="3">
    <source>
        <dbReference type="Proteomes" id="UP000564573"/>
    </source>
</evidence>
<sequence>MAADRKPSPLATGRSWRDDPETPATAPLPEPAPAQQAQQEPEPAEQPPTSGDAENVLRFPRRRKRTNKKLDPFEWRSFNCNMPVVLKRIVRTYAAQNDMDIQDVVAQALVNFFDGEGVTVPQTQEEYDAMLKDGRLL</sequence>
<dbReference type="AlphaFoldDB" id="A0A839XXB2"/>
<dbReference type="SUPFAM" id="SSF47598">
    <property type="entry name" value="Ribbon-helix-helix"/>
    <property type="match status" value="1"/>
</dbReference>
<comment type="caution">
    <text evidence="2">The sequence shown here is derived from an EMBL/GenBank/DDBJ whole genome shotgun (WGS) entry which is preliminary data.</text>
</comment>
<dbReference type="EMBL" id="JACIBS010000009">
    <property type="protein sequence ID" value="MBB3665994.1"/>
    <property type="molecule type" value="Genomic_DNA"/>
</dbReference>
<dbReference type="InterPro" id="IPR010985">
    <property type="entry name" value="Ribbon_hlx_hlx"/>
</dbReference>
<proteinExistence type="predicted"/>
<dbReference type="RefSeq" id="WP_183787190.1">
    <property type="nucleotide sequence ID" value="NZ_JACIBS010000009.1"/>
</dbReference>
<protein>
    <submittedName>
        <fullName evidence="2">Uncharacterized protein</fullName>
    </submittedName>
</protein>
<accession>A0A839XXB2</accession>
<dbReference type="Gene3D" id="1.10.1220.10">
    <property type="entry name" value="Met repressor-like"/>
    <property type="match status" value="1"/>
</dbReference>
<dbReference type="GO" id="GO:0006355">
    <property type="term" value="P:regulation of DNA-templated transcription"/>
    <property type="evidence" value="ECO:0007669"/>
    <property type="project" value="InterPro"/>
</dbReference>
<evidence type="ECO:0000256" key="1">
    <source>
        <dbReference type="SAM" id="MobiDB-lite"/>
    </source>
</evidence>
<organism evidence="2 3">
    <name type="scientific">Prauserella sediminis</name>
    <dbReference type="NCBI Taxonomy" id="577680"/>
    <lineage>
        <taxon>Bacteria</taxon>
        <taxon>Bacillati</taxon>
        <taxon>Actinomycetota</taxon>
        <taxon>Actinomycetes</taxon>
        <taxon>Pseudonocardiales</taxon>
        <taxon>Pseudonocardiaceae</taxon>
        <taxon>Prauserella</taxon>
        <taxon>Prauserella salsuginis group</taxon>
    </lineage>
</organism>
<dbReference type="InterPro" id="IPR013321">
    <property type="entry name" value="Arc_rbn_hlx_hlx"/>
</dbReference>
<keyword evidence="3" id="KW-1185">Reference proteome</keyword>
<gene>
    <name evidence="2" type="ORF">FB384_004953</name>
</gene>
<dbReference type="Proteomes" id="UP000564573">
    <property type="component" value="Unassembled WGS sequence"/>
</dbReference>
<evidence type="ECO:0000313" key="2">
    <source>
        <dbReference type="EMBL" id="MBB3665994.1"/>
    </source>
</evidence>
<reference evidence="2 3" key="1">
    <citation type="submission" date="2020-08" db="EMBL/GenBank/DDBJ databases">
        <title>Sequencing the genomes of 1000 actinobacteria strains.</title>
        <authorList>
            <person name="Klenk H.-P."/>
        </authorList>
    </citation>
    <scope>NUCLEOTIDE SEQUENCE [LARGE SCALE GENOMIC DNA]</scope>
    <source>
        <strain evidence="2 3">DSM 45267</strain>
    </source>
</reference>
<feature type="region of interest" description="Disordered" evidence="1">
    <location>
        <begin position="1"/>
        <end position="64"/>
    </location>
</feature>
<name>A0A839XXB2_9PSEU</name>